<comment type="similarity">
    <text evidence="2 8">Belongs to the peptidase M16 family.</text>
</comment>
<feature type="chain" id="PRO_5032508245" evidence="9">
    <location>
        <begin position="20"/>
        <end position="958"/>
    </location>
</feature>
<dbReference type="InterPro" id="IPR011765">
    <property type="entry name" value="Pept_M16_N"/>
</dbReference>
<comment type="caution">
    <text evidence="12">The sequence shown here is derived from an EMBL/GenBank/DDBJ whole genome shotgun (WGS) entry which is preliminary data.</text>
</comment>
<keyword evidence="9" id="KW-0732">Signal</keyword>
<feature type="domain" description="Peptidase M16 N-terminal" evidence="10">
    <location>
        <begin position="66"/>
        <end position="189"/>
    </location>
</feature>
<evidence type="ECO:0000259" key="11">
    <source>
        <dbReference type="Pfam" id="PF05193"/>
    </source>
</evidence>
<evidence type="ECO:0000256" key="6">
    <source>
        <dbReference type="ARBA" id="ARBA00022833"/>
    </source>
</evidence>
<organism evidence="12 13">
    <name type="scientific">Parerythrobacter jejuensis</name>
    <dbReference type="NCBI Taxonomy" id="795812"/>
    <lineage>
        <taxon>Bacteria</taxon>
        <taxon>Pseudomonadati</taxon>
        <taxon>Pseudomonadota</taxon>
        <taxon>Alphaproteobacteria</taxon>
        <taxon>Sphingomonadales</taxon>
        <taxon>Erythrobacteraceae</taxon>
        <taxon>Parerythrobacter</taxon>
    </lineage>
</organism>
<dbReference type="PANTHER" id="PTHR43690:SF17">
    <property type="entry name" value="PROTEIN YHJJ"/>
    <property type="match status" value="1"/>
</dbReference>
<dbReference type="GO" id="GO:0046872">
    <property type="term" value="F:metal ion binding"/>
    <property type="evidence" value="ECO:0007669"/>
    <property type="project" value="UniProtKB-KW"/>
</dbReference>
<keyword evidence="13" id="KW-1185">Reference proteome</keyword>
<evidence type="ECO:0000256" key="1">
    <source>
        <dbReference type="ARBA" id="ARBA00001947"/>
    </source>
</evidence>
<keyword evidence="3" id="KW-0645">Protease</keyword>
<evidence type="ECO:0000256" key="7">
    <source>
        <dbReference type="ARBA" id="ARBA00023049"/>
    </source>
</evidence>
<dbReference type="GO" id="GO:0004222">
    <property type="term" value="F:metalloendopeptidase activity"/>
    <property type="evidence" value="ECO:0007669"/>
    <property type="project" value="InterPro"/>
</dbReference>
<reference evidence="12 13" key="1">
    <citation type="submission" date="2019-12" db="EMBL/GenBank/DDBJ databases">
        <title>Genomic-based taxomic classification of the family Erythrobacteraceae.</title>
        <authorList>
            <person name="Xu L."/>
        </authorList>
    </citation>
    <scope>NUCLEOTIDE SEQUENCE [LARGE SCALE GENOMIC DNA]</scope>
    <source>
        <strain evidence="12 13">JCM 16677</strain>
    </source>
</reference>
<protein>
    <submittedName>
        <fullName evidence="12">Insulinase family protein</fullName>
    </submittedName>
</protein>
<evidence type="ECO:0000256" key="2">
    <source>
        <dbReference type="ARBA" id="ARBA00007261"/>
    </source>
</evidence>
<proteinExistence type="inferred from homology"/>
<dbReference type="Proteomes" id="UP000446786">
    <property type="component" value="Unassembled WGS sequence"/>
</dbReference>
<evidence type="ECO:0000256" key="4">
    <source>
        <dbReference type="ARBA" id="ARBA00022723"/>
    </source>
</evidence>
<gene>
    <name evidence="12" type="ORF">GRI94_08055</name>
</gene>
<dbReference type="InterPro" id="IPR011249">
    <property type="entry name" value="Metalloenz_LuxS/M16"/>
</dbReference>
<dbReference type="PROSITE" id="PS00143">
    <property type="entry name" value="INSULINASE"/>
    <property type="match status" value="1"/>
</dbReference>
<dbReference type="OrthoDB" id="9811314at2"/>
<dbReference type="PANTHER" id="PTHR43690">
    <property type="entry name" value="NARDILYSIN"/>
    <property type="match status" value="1"/>
</dbReference>
<keyword evidence="4" id="KW-0479">Metal-binding</keyword>
<dbReference type="SUPFAM" id="SSF63411">
    <property type="entry name" value="LuxS/MPP-like metallohydrolase"/>
    <property type="match status" value="3"/>
</dbReference>
<comment type="cofactor">
    <cofactor evidence="1">
        <name>Zn(2+)</name>
        <dbReference type="ChEBI" id="CHEBI:29105"/>
    </cofactor>
</comment>
<dbReference type="Pfam" id="PF05193">
    <property type="entry name" value="Peptidase_M16_C"/>
    <property type="match status" value="2"/>
</dbReference>
<dbReference type="InterPro" id="IPR001431">
    <property type="entry name" value="Pept_M16_Zn_BS"/>
</dbReference>
<name>A0A845AS53_9SPHN</name>
<dbReference type="Gene3D" id="3.30.830.10">
    <property type="entry name" value="Metalloenzyme, LuxS/M16 peptidase-like"/>
    <property type="match status" value="4"/>
</dbReference>
<keyword evidence="5" id="KW-0378">Hydrolase</keyword>
<dbReference type="InterPro" id="IPR050626">
    <property type="entry name" value="Peptidase_M16"/>
</dbReference>
<feature type="domain" description="Peptidase M16 C-terminal" evidence="11">
    <location>
        <begin position="228"/>
        <end position="405"/>
    </location>
</feature>
<keyword evidence="7" id="KW-0482">Metalloprotease</keyword>
<evidence type="ECO:0000313" key="13">
    <source>
        <dbReference type="Proteomes" id="UP000446786"/>
    </source>
</evidence>
<sequence>MKGLILAAPLALIVAVPLAAQETATATASEAAAAATPAPTWAFEESDLAAEDGYVFGQLDNGMRYVIRQNATPEGTGLVRMEVGAGRLDERDNERGLAHFVEHMAFNGSTNVPEGEMVKLLERLGLAFGADTNAATAFDYTQYRLDLPNNDPELLGTALMLMRETASELLFDVDAVERERGVLLAERRDRTTFARLNAADQIDFFVPGSQLANRFPVIDREDIGTADAATLKGFWERNYIPEKTTLVVVGDFDPAAVEAAIRERFGDWQAKQGEPQPGAGPINPDYKDAIDIYVDPALDEQITLAANAEWIERKDTAQNRRDALMRSIGYSILGRRFTRLTRSEEPPFRSAGVGTSDVFEAGRQTTLSVNAIAGRWEEGLQAAVGLYRQFLAFGVTEAEIAEQIARRRTGLENAIAGKATRSHAAFVGRAINLARNDRVPTSPDFNLALFEQVAAEATPKAVMAAVQADLVPLEQPLIRYQGRTTPEGGEQALRSAWDTAMAQPVAPLETVATAEWNYTEFGAPGSVVSDETGDALGIRRIIFDNGVRLNLKKTALQEDRVSVAVTIDGGNFLESREQPLLTDLTGLFAAGGLGQYSQDELQSVLAGRSASFAIGSGTDSFRISRGTTPRDLELQLQLIAAYLTDPGYRPEPITRFRNSLDDFYARVTATPSSALGNASGAILSDNDPRFTLPEQETFKALDFDVLRDAISDRLAKGAMEVAIVGDFDEARAIDLVAKTLAALPEREAAFRDYPESRKRTFTAQRGEKTIYHDGERDQALVSYVWPTRDYADPVASIELNMLRAVIDLEITEALREKLGKAYSPGVGNSQSRYYDGYGTFGIRAGVEVNEVEATREAIEATVARLRQTAVSDDVMQRARQPILEGLDNTLKTNGSWMRYTVRAQSQTDTIPRYLAAKDRYTAVTAERLREVAEQYLTADGAVKFVALPRPEEAASSPE</sequence>
<dbReference type="EMBL" id="WTYE01000001">
    <property type="protein sequence ID" value="MXP31775.1"/>
    <property type="molecule type" value="Genomic_DNA"/>
</dbReference>
<feature type="domain" description="Peptidase M16 C-terminal" evidence="11">
    <location>
        <begin position="701"/>
        <end position="880"/>
    </location>
</feature>
<dbReference type="RefSeq" id="WP_160779186.1">
    <property type="nucleotide sequence ID" value="NZ_BAAAZF010000001.1"/>
</dbReference>
<evidence type="ECO:0000256" key="5">
    <source>
        <dbReference type="ARBA" id="ARBA00022801"/>
    </source>
</evidence>
<dbReference type="InterPro" id="IPR007863">
    <property type="entry name" value="Peptidase_M16_C"/>
</dbReference>
<evidence type="ECO:0000256" key="9">
    <source>
        <dbReference type="SAM" id="SignalP"/>
    </source>
</evidence>
<keyword evidence="6" id="KW-0862">Zinc</keyword>
<evidence type="ECO:0000256" key="8">
    <source>
        <dbReference type="RuleBase" id="RU004447"/>
    </source>
</evidence>
<evidence type="ECO:0000259" key="10">
    <source>
        <dbReference type="Pfam" id="PF00675"/>
    </source>
</evidence>
<dbReference type="GO" id="GO:0006508">
    <property type="term" value="P:proteolysis"/>
    <property type="evidence" value="ECO:0007669"/>
    <property type="project" value="UniProtKB-KW"/>
</dbReference>
<evidence type="ECO:0000313" key="12">
    <source>
        <dbReference type="EMBL" id="MXP31775.1"/>
    </source>
</evidence>
<evidence type="ECO:0000256" key="3">
    <source>
        <dbReference type="ARBA" id="ARBA00022670"/>
    </source>
</evidence>
<feature type="signal peptide" evidence="9">
    <location>
        <begin position="1"/>
        <end position="19"/>
    </location>
</feature>
<dbReference type="AlphaFoldDB" id="A0A845AS53"/>
<dbReference type="Pfam" id="PF00675">
    <property type="entry name" value="Peptidase_M16"/>
    <property type="match status" value="1"/>
</dbReference>
<accession>A0A845AS53</accession>